<keyword evidence="1" id="KW-0472">Membrane</keyword>
<keyword evidence="1" id="KW-1133">Transmembrane helix</keyword>
<dbReference type="AlphaFoldDB" id="A0A9D2T0J1"/>
<keyword evidence="1" id="KW-0812">Transmembrane</keyword>
<proteinExistence type="predicted"/>
<reference evidence="2" key="1">
    <citation type="journal article" date="2021" name="PeerJ">
        <title>Extensive microbial diversity within the chicken gut microbiome revealed by metagenomics and culture.</title>
        <authorList>
            <person name="Gilroy R."/>
            <person name="Ravi A."/>
            <person name="Getino M."/>
            <person name="Pursley I."/>
            <person name="Horton D.L."/>
            <person name="Alikhan N.F."/>
            <person name="Baker D."/>
            <person name="Gharbi K."/>
            <person name="Hall N."/>
            <person name="Watson M."/>
            <person name="Adriaenssens E.M."/>
            <person name="Foster-Nyarko E."/>
            <person name="Jarju S."/>
            <person name="Secka A."/>
            <person name="Antonio M."/>
            <person name="Oren A."/>
            <person name="Chaudhuri R.R."/>
            <person name="La Ragione R."/>
            <person name="Hildebrand F."/>
            <person name="Pallen M.J."/>
        </authorList>
    </citation>
    <scope>NUCLEOTIDE SEQUENCE</scope>
    <source>
        <strain evidence="2">CHK165-2605</strain>
    </source>
</reference>
<feature type="transmembrane region" description="Helical" evidence="1">
    <location>
        <begin position="71"/>
        <end position="92"/>
    </location>
</feature>
<gene>
    <name evidence="2" type="ORF">H9756_02945</name>
</gene>
<comment type="caution">
    <text evidence="2">The sequence shown here is derived from an EMBL/GenBank/DDBJ whole genome shotgun (WGS) entry which is preliminary data.</text>
</comment>
<sequence>MNSCNIKQKKYKSVKYRLTAAVLLLLLSAALMVFSVKVPAFAEWYSEYIYPLAVNSIGRISGLVPFSVSEIGIYILMAVFIVTLVRMVIKIAGSKAGRSKTGRRKTTDAPSGLFASWISGVLLAAGILAFLYTACCGINYHRRSFSEEEGIITYQYSANELKDICIWLTEEVNARAGEVERDGSGLLTLDASEREGGVEAMRRLSGKFSSLDGYYPEPKALIISEILSYQGLTGIYLPFTVEANYNGDMPAYDKPFTVCHELSHLRGFMEEQEANFIAFLACTGSERADFQYSGYLSGWVYCMNALYRADYESWQEVRKLLDEAAEPDLTANNEFWDRYEGTISKTAERINDTYLKANGQADGVQSYDRMVDLIVAYFGNEISE</sequence>
<reference evidence="2" key="2">
    <citation type="submission" date="2021-04" db="EMBL/GenBank/DDBJ databases">
        <authorList>
            <person name="Gilroy R."/>
        </authorList>
    </citation>
    <scope>NUCLEOTIDE SEQUENCE</scope>
    <source>
        <strain evidence="2">CHK165-2605</strain>
    </source>
</reference>
<evidence type="ECO:0000256" key="1">
    <source>
        <dbReference type="SAM" id="Phobius"/>
    </source>
</evidence>
<evidence type="ECO:0000313" key="3">
    <source>
        <dbReference type="Proteomes" id="UP000823895"/>
    </source>
</evidence>
<dbReference type="Proteomes" id="UP000823895">
    <property type="component" value="Unassembled WGS sequence"/>
</dbReference>
<organism evidence="2 3">
    <name type="scientific">Candidatus Mediterraneibacter gallistercoris</name>
    <dbReference type="NCBI Taxonomy" id="2838671"/>
    <lineage>
        <taxon>Bacteria</taxon>
        <taxon>Bacillati</taxon>
        <taxon>Bacillota</taxon>
        <taxon>Clostridia</taxon>
        <taxon>Lachnospirales</taxon>
        <taxon>Lachnospiraceae</taxon>
        <taxon>Mediterraneibacter</taxon>
    </lineage>
</organism>
<feature type="transmembrane region" description="Helical" evidence="1">
    <location>
        <begin position="113"/>
        <end position="134"/>
    </location>
</feature>
<accession>A0A9D2T0J1</accession>
<name>A0A9D2T0J1_9FIRM</name>
<dbReference type="InterPro" id="IPR024294">
    <property type="entry name" value="DUF3810"/>
</dbReference>
<dbReference type="EMBL" id="DWWI01000064">
    <property type="protein sequence ID" value="HJC42628.1"/>
    <property type="molecule type" value="Genomic_DNA"/>
</dbReference>
<protein>
    <submittedName>
        <fullName evidence="2">DUF3810 domain-containing protein</fullName>
    </submittedName>
</protein>
<dbReference type="Pfam" id="PF12725">
    <property type="entry name" value="DUF3810"/>
    <property type="match status" value="1"/>
</dbReference>
<evidence type="ECO:0000313" key="2">
    <source>
        <dbReference type="EMBL" id="HJC42628.1"/>
    </source>
</evidence>